<dbReference type="GO" id="GO:0030026">
    <property type="term" value="P:intracellular manganese ion homeostasis"/>
    <property type="evidence" value="ECO:0007669"/>
    <property type="project" value="InterPro"/>
</dbReference>
<protein>
    <submittedName>
        <fullName evidence="11">Uncharacterized protein</fullName>
    </submittedName>
</protein>
<feature type="transmembrane region" description="Helical" evidence="10">
    <location>
        <begin position="199"/>
        <end position="220"/>
    </location>
</feature>
<organism evidence="11 12">
    <name type="scientific">Nyssa sinensis</name>
    <dbReference type="NCBI Taxonomy" id="561372"/>
    <lineage>
        <taxon>Eukaryota</taxon>
        <taxon>Viridiplantae</taxon>
        <taxon>Streptophyta</taxon>
        <taxon>Embryophyta</taxon>
        <taxon>Tracheophyta</taxon>
        <taxon>Spermatophyta</taxon>
        <taxon>Magnoliopsida</taxon>
        <taxon>eudicotyledons</taxon>
        <taxon>Gunneridae</taxon>
        <taxon>Pentapetalae</taxon>
        <taxon>asterids</taxon>
        <taxon>Cornales</taxon>
        <taxon>Nyssaceae</taxon>
        <taxon>Nyssa</taxon>
    </lineage>
</organism>
<dbReference type="GO" id="GO:0005384">
    <property type="term" value="F:manganese ion transmembrane transporter activity"/>
    <property type="evidence" value="ECO:0007669"/>
    <property type="project" value="InterPro"/>
</dbReference>
<dbReference type="OrthoDB" id="73465at2759"/>
<keyword evidence="3" id="KW-0813">Transport</keyword>
<proteinExistence type="inferred from homology"/>
<evidence type="ECO:0000313" key="11">
    <source>
        <dbReference type="EMBL" id="KAA8547625.1"/>
    </source>
</evidence>
<dbReference type="GO" id="GO:0006826">
    <property type="term" value="P:iron ion transport"/>
    <property type="evidence" value="ECO:0007669"/>
    <property type="project" value="UniProtKB-KW"/>
</dbReference>
<feature type="transmembrane region" description="Helical" evidence="10">
    <location>
        <begin position="162"/>
        <end position="184"/>
    </location>
</feature>
<feature type="transmembrane region" description="Helical" evidence="10">
    <location>
        <begin position="490"/>
        <end position="509"/>
    </location>
</feature>
<keyword evidence="12" id="KW-1185">Reference proteome</keyword>
<keyword evidence="5 10" id="KW-0812">Transmembrane</keyword>
<dbReference type="EMBL" id="CM018032">
    <property type="protein sequence ID" value="KAA8547625.1"/>
    <property type="molecule type" value="Genomic_DNA"/>
</dbReference>
<feature type="transmembrane region" description="Helical" evidence="10">
    <location>
        <begin position="286"/>
        <end position="311"/>
    </location>
</feature>
<evidence type="ECO:0000256" key="7">
    <source>
        <dbReference type="ARBA" id="ARBA00023136"/>
    </source>
</evidence>
<evidence type="ECO:0000256" key="2">
    <source>
        <dbReference type="ARBA" id="ARBA00007049"/>
    </source>
</evidence>
<evidence type="ECO:0000256" key="9">
    <source>
        <dbReference type="SAM" id="MobiDB-lite"/>
    </source>
</evidence>
<evidence type="ECO:0000256" key="3">
    <source>
        <dbReference type="ARBA" id="ARBA00022496"/>
    </source>
</evidence>
<feature type="region of interest" description="Disordered" evidence="9">
    <location>
        <begin position="80"/>
        <end position="101"/>
    </location>
</feature>
<accession>A0A5J5BX53</accession>
<feature type="region of interest" description="Disordered" evidence="9">
    <location>
        <begin position="1"/>
        <end position="22"/>
    </location>
</feature>
<evidence type="ECO:0000256" key="8">
    <source>
        <dbReference type="ARBA" id="ARBA00044464"/>
    </source>
</evidence>
<keyword evidence="7 10" id="KW-0472">Membrane</keyword>
<dbReference type="GO" id="GO:0005774">
    <property type="term" value="C:vacuolar membrane"/>
    <property type="evidence" value="ECO:0007669"/>
    <property type="project" value="UniProtKB-SubCell"/>
</dbReference>
<keyword evidence="3" id="KW-0408">Iron</keyword>
<evidence type="ECO:0000256" key="5">
    <source>
        <dbReference type="ARBA" id="ARBA00022692"/>
    </source>
</evidence>
<feature type="transmembrane region" description="Helical" evidence="10">
    <location>
        <begin position="317"/>
        <end position="341"/>
    </location>
</feature>
<keyword evidence="3" id="KW-0410">Iron transport</keyword>
<comment type="subcellular location">
    <subcellularLocation>
        <location evidence="1">Vacuole membrane</location>
        <topology evidence="1">Multi-pass membrane protein</topology>
    </subcellularLocation>
</comment>
<dbReference type="PANTHER" id="PTHR36042:SF1">
    <property type="entry name" value="OS05G0490900 PROTEIN"/>
    <property type="match status" value="1"/>
</dbReference>
<evidence type="ECO:0000256" key="10">
    <source>
        <dbReference type="SAM" id="Phobius"/>
    </source>
</evidence>
<reference evidence="11 12" key="1">
    <citation type="submission" date="2019-09" db="EMBL/GenBank/DDBJ databases">
        <title>A chromosome-level genome assembly of the Chinese tupelo Nyssa sinensis.</title>
        <authorList>
            <person name="Yang X."/>
            <person name="Kang M."/>
            <person name="Yang Y."/>
            <person name="Xiong H."/>
            <person name="Wang M."/>
            <person name="Zhang Z."/>
            <person name="Wang Z."/>
            <person name="Wu H."/>
            <person name="Ma T."/>
            <person name="Liu J."/>
            <person name="Xi Z."/>
        </authorList>
    </citation>
    <scope>NUCLEOTIDE SEQUENCE [LARGE SCALE GENOMIC DNA]</scope>
    <source>
        <strain evidence="11">J267</strain>
        <tissue evidence="11">Leaf</tissue>
    </source>
</reference>
<sequence length="553" mass="59419">MGSTRKRIGIKAEPGAKNGSRPELDLAMEARLRKAKKKGATLLSPWPCQGACSRACFPMGGSNLSVYSSRKHYPWYPKSTPGFGHREPIDPSLVTAKSGQRERKSCRRLTVFAVTEGSAKKSSKSGEESIPSWAKPDSDEPPPWARDEAGQNASEQTFEIPFFVYLLASAITAIAAIGSVFEYLNQRPVFGIVNPDSVFYAPLLGFFAFTGIPSSAFLWFKSVQAANKEAEEQDRRDGYRAHINCCGSADVMLSETEEALKVIPIIPLINDKTDEERSKQVQRGQWLRAAILGANDGLISTTSLMLGVGAAKEDQRAMILSGLAGALAGACSMAVGEFVSVSTQRDIEKTMIDNCNSKTGSCRGDDGGDIKLHISTGSIETKPAETNLAMSPPMTPGWKLPLIFSPARSPMLRVLAEDAKISSPARSPTVKVIAEDAKTRMGQEGKKDDNDEAALPNPYKASAASAMAFLCGSLVPLFPAMFHVHSATRIVIIVVVASMALAIFGALGAHLGGSPIRKSAVRVLLGGWLSMALTYGLLKPFDRDDHKGQHDTD</sequence>
<comment type="similarity">
    <text evidence="2">Belongs to the CCC1 family.</text>
</comment>
<evidence type="ECO:0000256" key="4">
    <source>
        <dbReference type="ARBA" id="ARBA00022554"/>
    </source>
</evidence>
<keyword evidence="6 10" id="KW-1133">Transmembrane helix</keyword>
<feature type="transmembrane region" description="Helical" evidence="10">
    <location>
        <begin position="521"/>
        <end position="538"/>
    </location>
</feature>
<evidence type="ECO:0000256" key="6">
    <source>
        <dbReference type="ARBA" id="ARBA00022989"/>
    </source>
</evidence>
<dbReference type="PANTHER" id="PTHR36042">
    <property type="entry name" value="OS05G0490900 PROTEIN"/>
    <property type="match status" value="1"/>
</dbReference>
<comment type="catalytic activity">
    <reaction evidence="8">
        <text>Fe(2+)(in) = Fe(2+)(out)</text>
        <dbReference type="Rhea" id="RHEA:28486"/>
        <dbReference type="ChEBI" id="CHEBI:29033"/>
    </reaction>
    <physiologicalReaction direction="left-to-right" evidence="8">
        <dbReference type="Rhea" id="RHEA:28487"/>
    </physiologicalReaction>
</comment>
<name>A0A5J5BX53_9ASTE</name>
<dbReference type="Pfam" id="PF01988">
    <property type="entry name" value="VIT1"/>
    <property type="match status" value="1"/>
</dbReference>
<dbReference type="AlphaFoldDB" id="A0A5J5BX53"/>
<dbReference type="Proteomes" id="UP000325577">
    <property type="component" value="Linkage Group LG1"/>
</dbReference>
<evidence type="ECO:0000313" key="12">
    <source>
        <dbReference type="Proteomes" id="UP000325577"/>
    </source>
</evidence>
<dbReference type="InterPro" id="IPR008217">
    <property type="entry name" value="Ccc1_fam"/>
</dbReference>
<gene>
    <name evidence="11" type="ORF">F0562_004054</name>
</gene>
<keyword evidence="3" id="KW-0406">Ion transport</keyword>
<feature type="region of interest" description="Disordered" evidence="9">
    <location>
        <begin position="120"/>
        <end position="151"/>
    </location>
</feature>
<evidence type="ECO:0000256" key="1">
    <source>
        <dbReference type="ARBA" id="ARBA00004128"/>
    </source>
</evidence>
<keyword evidence="4" id="KW-0926">Vacuole</keyword>
<feature type="transmembrane region" description="Helical" evidence="10">
    <location>
        <begin position="463"/>
        <end position="484"/>
    </location>
</feature>